<dbReference type="InterPro" id="IPR006287">
    <property type="entry name" value="DJ-1"/>
</dbReference>
<dbReference type="AlphaFoldDB" id="A0A4S2F2M3"/>
<dbReference type="InterPro" id="IPR002818">
    <property type="entry name" value="DJ-1/PfpI"/>
</dbReference>
<accession>A0A4S2F2M3</accession>
<reference evidence="2 3" key="1">
    <citation type="submission" date="2019-04" db="EMBL/GenBank/DDBJ databases">
        <title>Microbes associate with the intestines of laboratory mice.</title>
        <authorList>
            <person name="Navarre W."/>
            <person name="Wong E."/>
            <person name="Huang K."/>
            <person name="Tropini C."/>
            <person name="Ng K."/>
            <person name="Yu B."/>
        </authorList>
    </citation>
    <scope>NUCLEOTIDE SEQUENCE [LARGE SCALE GENOMIC DNA]</scope>
    <source>
        <strain evidence="2 3">NM07_P-09</strain>
    </source>
</reference>
<evidence type="ECO:0000313" key="3">
    <source>
        <dbReference type="Proteomes" id="UP000310263"/>
    </source>
</evidence>
<dbReference type="OrthoDB" id="9792284at2"/>
<comment type="caution">
    <text evidence="2">The sequence shown here is derived from an EMBL/GenBank/DDBJ whole genome shotgun (WGS) entry which is preliminary data.</text>
</comment>
<sequence length="187" mass="19125">MASKKTCAICMADGFETIEGLAPLDVMTRAGVEVDTIACTGDTGQVTTSNGVLVSCTAQLGARDLSAYDLVVIPGGMGGVNNLRQCPLVTDEIARRMNAGELLGAICAGPMLLAEQHLLDGRTATCYPGCDTDFPAGVRPEKNGVYTDKNLITGSGPAFAVPFGLALTTALLGPEAAQSVASAMLVD</sequence>
<dbReference type="EMBL" id="SRYE01000005">
    <property type="protein sequence ID" value="TGY61444.1"/>
    <property type="molecule type" value="Genomic_DNA"/>
</dbReference>
<organism evidence="2 3">
    <name type="scientific">Muricaecibacterium torontonense</name>
    <dbReference type="NCBI Taxonomy" id="3032871"/>
    <lineage>
        <taxon>Bacteria</taxon>
        <taxon>Bacillati</taxon>
        <taxon>Actinomycetota</taxon>
        <taxon>Coriobacteriia</taxon>
        <taxon>Coriobacteriales</taxon>
        <taxon>Atopobiaceae</taxon>
        <taxon>Muricaecibacterium</taxon>
    </lineage>
</organism>
<proteinExistence type="predicted"/>
<dbReference type="Proteomes" id="UP000310263">
    <property type="component" value="Unassembled WGS sequence"/>
</dbReference>
<dbReference type="PANTHER" id="PTHR48094">
    <property type="entry name" value="PROTEIN/NUCLEIC ACID DEGLYCASE DJ-1-RELATED"/>
    <property type="match status" value="1"/>
</dbReference>
<name>A0A4S2F2M3_9ACTN</name>
<gene>
    <name evidence="2" type="ORF">E5334_08555</name>
</gene>
<dbReference type="NCBIfam" id="TIGR01383">
    <property type="entry name" value="not_thiJ"/>
    <property type="match status" value="1"/>
</dbReference>
<dbReference type="CDD" id="cd03135">
    <property type="entry name" value="GATase1_DJ-1"/>
    <property type="match status" value="1"/>
</dbReference>
<dbReference type="SUPFAM" id="SSF52317">
    <property type="entry name" value="Class I glutamine amidotransferase-like"/>
    <property type="match status" value="1"/>
</dbReference>
<dbReference type="PANTHER" id="PTHR48094:SF12">
    <property type="entry name" value="PARKINSON DISEASE PROTEIN 7 HOMOLOG"/>
    <property type="match status" value="1"/>
</dbReference>
<protein>
    <submittedName>
        <fullName evidence="2">DJ-1/PfpI family protein</fullName>
    </submittedName>
</protein>
<dbReference type="Gene3D" id="3.40.50.880">
    <property type="match status" value="1"/>
</dbReference>
<dbReference type="GO" id="GO:0005737">
    <property type="term" value="C:cytoplasm"/>
    <property type="evidence" value="ECO:0007669"/>
    <property type="project" value="TreeGrafter"/>
</dbReference>
<dbReference type="InterPro" id="IPR050325">
    <property type="entry name" value="Prot/Nucl_acid_deglycase"/>
</dbReference>
<feature type="domain" description="DJ-1/PfpI" evidence="1">
    <location>
        <begin position="7"/>
        <end position="168"/>
    </location>
</feature>
<evidence type="ECO:0000259" key="1">
    <source>
        <dbReference type="Pfam" id="PF01965"/>
    </source>
</evidence>
<evidence type="ECO:0000313" key="2">
    <source>
        <dbReference type="EMBL" id="TGY61444.1"/>
    </source>
</evidence>
<dbReference type="InterPro" id="IPR029062">
    <property type="entry name" value="Class_I_gatase-like"/>
</dbReference>
<dbReference type="Pfam" id="PF01965">
    <property type="entry name" value="DJ-1_PfpI"/>
    <property type="match status" value="1"/>
</dbReference>
<dbReference type="RefSeq" id="WP_136013167.1">
    <property type="nucleotide sequence ID" value="NZ_SRYE01000005.1"/>
</dbReference>
<keyword evidence="3" id="KW-1185">Reference proteome</keyword>